<protein>
    <submittedName>
        <fullName evidence="2">Uncharacterized protein</fullName>
    </submittedName>
</protein>
<comment type="caution">
    <text evidence="2">The sequence shown here is derived from an EMBL/GenBank/DDBJ whole genome shotgun (WGS) entry which is preliminary data.</text>
</comment>
<name>A0AAP4QZT9_9BURK</name>
<feature type="compositionally biased region" description="Basic and acidic residues" evidence="1">
    <location>
        <begin position="141"/>
        <end position="154"/>
    </location>
</feature>
<sequence length="187" mass="20925">MNLKHHCLIGRNDLKIFPACDIRNPAGWHTDMRHPIPESKIRQYANTLTTAKCSVVENTPFTGATTGPHCSQVAWLLPELTMKSLPDIPADGRSIYSGRRPHGPGAIEATRLDRRRIGITLSGTNSLIHPGELNESEYRCRPTAVRRDKRDNRASTRSVRRARNRDSATREAGTASRASPRPFRLPQ</sequence>
<reference evidence="2" key="1">
    <citation type="submission" date="2023-07" db="EMBL/GenBank/DDBJ databases">
        <title>A collection of bacterial strains from the Burkholderia cepacia Research Laboratory and Repository.</title>
        <authorList>
            <person name="Lipuma J."/>
            <person name="Spilker T."/>
            <person name="Caverly L."/>
        </authorList>
    </citation>
    <scope>NUCLEOTIDE SEQUENCE</scope>
    <source>
        <strain evidence="2">AU44979</strain>
    </source>
</reference>
<dbReference type="AlphaFoldDB" id="A0AAP4QZT9"/>
<proteinExistence type="predicted"/>
<feature type="region of interest" description="Disordered" evidence="1">
    <location>
        <begin position="141"/>
        <end position="187"/>
    </location>
</feature>
<evidence type="ECO:0000256" key="1">
    <source>
        <dbReference type="SAM" id="MobiDB-lite"/>
    </source>
</evidence>
<accession>A0AAP4QZT9</accession>
<dbReference type="RefSeq" id="WP_171026716.1">
    <property type="nucleotide sequence ID" value="NZ_CADEUY010000001.1"/>
</dbReference>
<organism evidence="2 3">
    <name type="scientific">Burkholderia contaminans</name>
    <dbReference type="NCBI Taxonomy" id="488447"/>
    <lineage>
        <taxon>Bacteria</taxon>
        <taxon>Pseudomonadati</taxon>
        <taxon>Pseudomonadota</taxon>
        <taxon>Betaproteobacteria</taxon>
        <taxon>Burkholderiales</taxon>
        <taxon>Burkholderiaceae</taxon>
        <taxon>Burkholderia</taxon>
        <taxon>Burkholderia cepacia complex</taxon>
    </lineage>
</organism>
<gene>
    <name evidence="2" type="ORF">QZM56_01910</name>
</gene>
<evidence type="ECO:0000313" key="3">
    <source>
        <dbReference type="Proteomes" id="UP001172109"/>
    </source>
</evidence>
<dbReference type="Proteomes" id="UP001172109">
    <property type="component" value="Unassembled WGS sequence"/>
</dbReference>
<dbReference type="EMBL" id="JAUJQS010000001">
    <property type="protein sequence ID" value="MDN7563259.1"/>
    <property type="molecule type" value="Genomic_DNA"/>
</dbReference>
<evidence type="ECO:0000313" key="2">
    <source>
        <dbReference type="EMBL" id="MDN7563259.1"/>
    </source>
</evidence>